<reference evidence="1 2" key="1">
    <citation type="submission" date="2019-01" db="EMBL/GenBank/DDBJ databases">
        <title>Mucilaginibacter antarcticum sp. nov., isolated from antarctic soil.</title>
        <authorList>
            <person name="Yan Y.-Q."/>
            <person name="Du Z.-J."/>
        </authorList>
    </citation>
    <scope>NUCLEOTIDE SEQUENCE [LARGE SCALE GENOMIC DNA]</scope>
    <source>
        <strain evidence="1 2">F01003</strain>
    </source>
</reference>
<sequence>MRKIALLSLLTLAIFSSCKKSGDTKPEVSVNADIAGNFQLTSYARNDSKEYTATEFTCLSTNIFAIKTDNTTAAYTTTGLSCPVYPPPTGLAGFSIGGGKDTIRSTYVRTGNNLVVSYKRSTGETVKSYAYLTTVGGKLNATIKDTITGFSGLPIYITAIYVKQ</sequence>
<dbReference type="PROSITE" id="PS51257">
    <property type="entry name" value="PROKAR_LIPOPROTEIN"/>
    <property type="match status" value="1"/>
</dbReference>
<evidence type="ECO:0000313" key="2">
    <source>
        <dbReference type="Proteomes" id="UP000286701"/>
    </source>
</evidence>
<dbReference type="Proteomes" id="UP000286701">
    <property type="component" value="Unassembled WGS sequence"/>
</dbReference>
<accession>A0A3S3UXZ1</accession>
<dbReference type="AlphaFoldDB" id="A0A3S3UXZ1"/>
<comment type="caution">
    <text evidence="1">The sequence shown here is derived from an EMBL/GenBank/DDBJ whole genome shotgun (WGS) entry which is preliminary data.</text>
</comment>
<dbReference type="RefSeq" id="WP_128531802.1">
    <property type="nucleotide sequence ID" value="NZ_SBIW01000001.1"/>
</dbReference>
<dbReference type="EMBL" id="SBIW01000001">
    <property type="protein sequence ID" value="RWY57296.1"/>
    <property type="molecule type" value="Genomic_DNA"/>
</dbReference>
<keyword evidence="2" id="KW-1185">Reference proteome</keyword>
<evidence type="ECO:0008006" key="3">
    <source>
        <dbReference type="Google" id="ProtNLM"/>
    </source>
</evidence>
<proteinExistence type="predicted"/>
<name>A0A3S3UXZ1_9SPHI</name>
<protein>
    <recommendedName>
        <fullName evidence="3">Lipocalin-like domain-containing protein</fullName>
    </recommendedName>
</protein>
<organism evidence="1 2">
    <name type="scientific">Mucilaginibacter gilvus</name>
    <dbReference type="NCBI Taxonomy" id="2305909"/>
    <lineage>
        <taxon>Bacteria</taxon>
        <taxon>Pseudomonadati</taxon>
        <taxon>Bacteroidota</taxon>
        <taxon>Sphingobacteriia</taxon>
        <taxon>Sphingobacteriales</taxon>
        <taxon>Sphingobacteriaceae</taxon>
        <taxon>Mucilaginibacter</taxon>
    </lineage>
</organism>
<gene>
    <name evidence="1" type="ORF">EPL05_01830</name>
</gene>
<evidence type="ECO:0000313" key="1">
    <source>
        <dbReference type="EMBL" id="RWY57296.1"/>
    </source>
</evidence>